<dbReference type="EMBL" id="AMQM01005875">
    <property type="status" value="NOT_ANNOTATED_CDS"/>
    <property type="molecule type" value="Genomic_DNA"/>
</dbReference>
<dbReference type="KEGG" id="hro:HELRODRAFT_176907"/>
<gene>
    <name evidence="2" type="primary">20206014</name>
    <name evidence="1" type="ORF">HELRODRAFT_176907</name>
</gene>
<sequence length="317" mass="34847">MKFVHILRIIIYIPAVVTKMNANLNFALSPTSPSLGSTSSTSSPSSLQAVTSSMTSLFSVTNAPACPNEPTAIQEISSHKVEKCEVACAYYCRLNSNCTYFRYSSEEGHHANCRLYESGNVTGSNLIPDSNSTCFLLRQAILRSVNRPIQLLNTNLLLEQNLEKLINLCYERTTTTITDTTSIVTAKFFNIFTATATINDRKTISNTNDTTDATDTAATDTTTVITATTTTTTAKTTAATTTATVATAIRTTTKYTYYDCGFANPCPYSQPDYQKFQTIFSNMYVYCKSNTTAGCGYLTCSYNEVFNETKQTCVKQW</sequence>
<evidence type="ECO:0000313" key="3">
    <source>
        <dbReference type="Proteomes" id="UP000015101"/>
    </source>
</evidence>
<dbReference type="EMBL" id="KB097144">
    <property type="protein sequence ID" value="ESN98437.1"/>
    <property type="molecule type" value="Genomic_DNA"/>
</dbReference>
<accession>T1FB15</accession>
<reference evidence="3" key="1">
    <citation type="submission" date="2012-12" db="EMBL/GenBank/DDBJ databases">
        <authorList>
            <person name="Hellsten U."/>
            <person name="Grimwood J."/>
            <person name="Chapman J.A."/>
            <person name="Shapiro H."/>
            <person name="Aerts A."/>
            <person name="Otillar R.P."/>
            <person name="Terry A.Y."/>
            <person name="Boore J.L."/>
            <person name="Simakov O."/>
            <person name="Marletaz F."/>
            <person name="Cho S.-J."/>
            <person name="Edsinger-Gonzales E."/>
            <person name="Havlak P."/>
            <person name="Kuo D.-H."/>
            <person name="Larsson T."/>
            <person name="Lv J."/>
            <person name="Arendt D."/>
            <person name="Savage R."/>
            <person name="Osoegawa K."/>
            <person name="de Jong P."/>
            <person name="Lindberg D.R."/>
            <person name="Seaver E.C."/>
            <person name="Weisblat D.A."/>
            <person name="Putnam N.H."/>
            <person name="Grigoriev I.V."/>
            <person name="Rokhsar D.S."/>
        </authorList>
    </citation>
    <scope>NUCLEOTIDE SEQUENCE</scope>
</reference>
<dbReference type="Proteomes" id="UP000015101">
    <property type="component" value="Unassembled WGS sequence"/>
</dbReference>
<dbReference type="CTD" id="20206014"/>
<dbReference type="EnsemblMetazoa" id="HelroT176907">
    <property type="protein sequence ID" value="HelroP176907"/>
    <property type="gene ID" value="HelroG176907"/>
</dbReference>
<dbReference type="HOGENOM" id="CLU_877937_0_0_1"/>
<proteinExistence type="predicted"/>
<dbReference type="AlphaFoldDB" id="T1FB15"/>
<reference evidence="2" key="3">
    <citation type="submission" date="2015-06" db="UniProtKB">
        <authorList>
            <consortium name="EnsemblMetazoa"/>
        </authorList>
    </citation>
    <scope>IDENTIFICATION</scope>
</reference>
<dbReference type="InParanoid" id="T1FB15"/>
<dbReference type="GeneID" id="20206014"/>
<evidence type="ECO:0000313" key="1">
    <source>
        <dbReference type="EMBL" id="ESN98437.1"/>
    </source>
</evidence>
<protein>
    <submittedName>
        <fullName evidence="1 2">Uncharacterized protein</fullName>
    </submittedName>
</protein>
<keyword evidence="3" id="KW-1185">Reference proteome</keyword>
<evidence type="ECO:0000313" key="2">
    <source>
        <dbReference type="EnsemblMetazoa" id="HelroP176907"/>
    </source>
</evidence>
<dbReference type="RefSeq" id="XP_009023398.1">
    <property type="nucleotide sequence ID" value="XM_009025150.1"/>
</dbReference>
<name>T1FB15_HELRO</name>
<reference evidence="1 3" key="2">
    <citation type="journal article" date="2013" name="Nature">
        <title>Insights into bilaterian evolution from three spiralian genomes.</title>
        <authorList>
            <person name="Simakov O."/>
            <person name="Marletaz F."/>
            <person name="Cho S.J."/>
            <person name="Edsinger-Gonzales E."/>
            <person name="Havlak P."/>
            <person name="Hellsten U."/>
            <person name="Kuo D.H."/>
            <person name="Larsson T."/>
            <person name="Lv J."/>
            <person name="Arendt D."/>
            <person name="Savage R."/>
            <person name="Osoegawa K."/>
            <person name="de Jong P."/>
            <person name="Grimwood J."/>
            <person name="Chapman J.A."/>
            <person name="Shapiro H."/>
            <person name="Aerts A."/>
            <person name="Otillar R.P."/>
            <person name="Terry A.Y."/>
            <person name="Boore J.L."/>
            <person name="Grigoriev I.V."/>
            <person name="Lindberg D.R."/>
            <person name="Seaver E.C."/>
            <person name="Weisblat D.A."/>
            <person name="Putnam N.H."/>
            <person name="Rokhsar D.S."/>
        </authorList>
    </citation>
    <scope>NUCLEOTIDE SEQUENCE</scope>
</reference>
<organism evidence="2 3">
    <name type="scientific">Helobdella robusta</name>
    <name type="common">Californian leech</name>
    <dbReference type="NCBI Taxonomy" id="6412"/>
    <lineage>
        <taxon>Eukaryota</taxon>
        <taxon>Metazoa</taxon>
        <taxon>Spiralia</taxon>
        <taxon>Lophotrochozoa</taxon>
        <taxon>Annelida</taxon>
        <taxon>Clitellata</taxon>
        <taxon>Hirudinea</taxon>
        <taxon>Rhynchobdellida</taxon>
        <taxon>Glossiphoniidae</taxon>
        <taxon>Helobdella</taxon>
    </lineage>
</organism>